<dbReference type="Proteomes" id="UP000824162">
    <property type="component" value="Unassembled WGS sequence"/>
</dbReference>
<protein>
    <recommendedName>
        <fullName evidence="4">Lipoprotein</fullName>
    </recommendedName>
</protein>
<feature type="compositionally biased region" description="Polar residues" evidence="1">
    <location>
        <begin position="42"/>
        <end position="55"/>
    </location>
</feature>
<dbReference type="EMBL" id="DXIJ01000055">
    <property type="protein sequence ID" value="HIV85715.1"/>
    <property type="molecule type" value="Genomic_DNA"/>
</dbReference>
<evidence type="ECO:0008006" key="4">
    <source>
        <dbReference type="Google" id="ProtNLM"/>
    </source>
</evidence>
<gene>
    <name evidence="2" type="ORF">H9900_02760</name>
</gene>
<proteinExistence type="predicted"/>
<dbReference type="PROSITE" id="PS51257">
    <property type="entry name" value="PROKAR_LIPOPROTEIN"/>
    <property type="match status" value="1"/>
</dbReference>
<feature type="compositionally biased region" description="Basic and acidic residues" evidence="1">
    <location>
        <begin position="56"/>
        <end position="65"/>
    </location>
</feature>
<feature type="compositionally biased region" description="Basic and acidic residues" evidence="1">
    <location>
        <begin position="28"/>
        <end position="39"/>
    </location>
</feature>
<reference evidence="2" key="2">
    <citation type="submission" date="2021-04" db="EMBL/GenBank/DDBJ databases">
        <authorList>
            <person name="Gilroy R."/>
        </authorList>
    </citation>
    <scope>NUCLEOTIDE SEQUENCE</scope>
    <source>
        <strain evidence="2">5790</strain>
    </source>
</reference>
<evidence type="ECO:0000313" key="3">
    <source>
        <dbReference type="Proteomes" id="UP000824162"/>
    </source>
</evidence>
<name>A0A9D1PQC0_9FIRM</name>
<dbReference type="AlphaFoldDB" id="A0A9D1PQC0"/>
<feature type="compositionally biased region" description="Polar residues" evidence="1">
    <location>
        <begin position="67"/>
        <end position="77"/>
    </location>
</feature>
<reference evidence="2" key="1">
    <citation type="journal article" date="2021" name="PeerJ">
        <title>Extensive microbial diversity within the chicken gut microbiome revealed by metagenomics and culture.</title>
        <authorList>
            <person name="Gilroy R."/>
            <person name="Ravi A."/>
            <person name="Getino M."/>
            <person name="Pursley I."/>
            <person name="Horton D.L."/>
            <person name="Alikhan N.F."/>
            <person name="Baker D."/>
            <person name="Gharbi K."/>
            <person name="Hall N."/>
            <person name="Watson M."/>
            <person name="Adriaenssens E.M."/>
            <person name="Foster-Nyarko E."/>
            <person name="Jarju S."/>
            <person name="Secka A."/>
            <person name="Antonio M."/>
            <person name="Oren A."/>
            <person name="Chaudhuri R.R."/>
            <person name="La Ragione R."/>
            <person name="Hildebrand F."/>
            <person name="Pallen M.J."/>
        </authorList>
    </citation>
    <scope>NUCLEOTIDE SEQUENCE</scope>
    <source>
        <strain evidence="2">5790</strain>
    </source>
</reference>
<accession>A0A9D1PQC0</accession>
<evidence type="ECO:0000313" key="2">
    <source>
        <dbReference type="EMBL" id="HIV85715.1"/>
    </source>
</evidence>
<comment type="caution">
    <text evidence="2">The sequence shown here is derived from an EMBL/GenBank/DDBJ whole genome shotgun (WGS) entry which is preliminary data.</text>
</comment>
<evidence type="ECO:0000256" key="1">
    <source>
        <dbReference type="SAM" id="MobiDB-lite"/>
    </source>
</evidence>
<sequence length="210" mass="22863">MELNKKRTALTIGALILSCTMLFGCGREKKEEQATHEAEASSVETSSFDAQTPKSTDAETPDKTPEASAQSVSSESIPSRVDSELADAESFVSAGMYDDAREMLSSVNRDELSGEQLEQYQKIETEIYNASQSAAAADSFTPEMAVRIVEDAYGIQIDGDLSGLMPEKNSEGVEFYRMQIQVDSQNAKKTVNVYQNGDIEEISSEPIAFG</sequence>
<feature type="region of interest" description="Disordered" evidence="1">
    <location>
        <begin position="28"/>
        <end position="84"/>
    </location>
</feature>
<organism evidence="2 3">
    <name type="scientific">Candidatus Monoglobus merdigallinarum</name>
    <dbReference type="NCBI Taxonomy" id="2838698"/>
    <lineage>
        <taxon>Bacteria</taxon>
        <taxon>Bacillati</taxon>
        <taxon>Bacillota</taxon>
        <taxon>Clostridia</taxon>
        <taxon>Monoglobales</taxon>
        <taxon>Monoglobaceae</taxon>
        <taxon>Monoglobus</taxon>
    </lineage>
</organism>